<feature type="domain" description="PH" evidence="3">
    <location>
        <begin position="413"/>
        <end position="524"/>
    </location>
</feature>
<dbReference type="EMBL" id="JALLPB020000485">
    <property type="protein sequence ID" value="KAL3808602.1"/>
    <property type="molecule type" value="Genomic_DNA"/>
</dbReference>
<dbReference type="InterPro" id="IPR045258">
    <property type="entry name" value="ACAP1/2/3-like"/>
</dbReference>
<keyword evidence="1" id="KW-0479">Metal-binding</keyword>
<dbReference type="CDD" id="cd00821">
    <property type="entry name" value="PH"/>
    <property type="match status" value="1"/>
</dbReference>
<feature type="domain" description="PH" evidence="3">
    <location>
        <begin position="12"/>
        <end position="109"/>
    </location>
</feature>
<dbReference type="Proteomes" id="UP001530377">
    <property type="component" value="Unassembled WGS sequence"/>
</dbReference>
<evidence type="ECO:0000313" key="4">
    <source>
        <dbReference type="EMBL" id="KAL3808602.1"/>
    </source>
</evidence>
<dbReference type="PROSITE" id="PS50003">
    <property type="entry name" value="PH_DOMAIN"/>
    <property type="match status" value="3"/>
</dbReference>
<accession>A0ABD3R6F6</accession>
<evidence type="ECO:0000259" key="3">
    <source>
        <dbReference type="PROSITE" id="PS50003"/>
    </source>
</evidence>
<dbReference type="Gene3D" id="2.30.29.30">
    <property type="entry name" value="Pleckstrin-homology domain (PH domain)/Phosphotyrosine-binding domain (PTB)"/>
    <property type="match status" value="3"/>
</dbReference>
<organism evidence="4 5">
    <name type="scientific">Cyclostephanos tholiformis</name>
    <dbReference type="NCBI Taxonomy" id="382380"/>
    <lineage>
        <taxon>Eukaryota</taxon>
        <taxon>Sar</taxon>
        <taxon>Stramenopiles</taxon>
        <taxon>Ochrophyta</taxon>
        <taxon>Bacillariophyta</taxon>
        <taxon>Coscinodiscophyceae</taxon>
        <taxon>Thalassiosirophycidae</taxon>
        <taxon>Stephanodiscales</taxon>
        <taxon>Stephanodiscaceae</taxon>
        <taxon>Cyclostephanos</taxon>
    </lineage>
</organism>
<dbReference type="SUPFAM" id="SSF50729">
    <property type="entry name" value="PH domain-like"/>
    <property type="match status" value="3"/>
</dbReference>
<evidence type="ECO:0000256" key="2">
    <source>
        <dbReference type="ARBA" id="ARBA00022833"/>
    </source>
</evidence>
<keyword evidence="5" id="KW-1185">Reference proteome</keyword>
<protein>
    <recommendedName>
        <fullName evidence="3">PH domain-containing protein</fullName>
    </recommendedName>
</protein>
<dbReference type="Pfam" id="PF00169">
    <property type="entry name" value="PH"/>
    <property type="match status" value="2"/>
</dbReference>
<feature type="domain" description="PH" evidence="3">
    <location>
        <begin position="187"/>
        <end position="317"/>
    </location>
</feature>
<dbReference type="InterPro" id="IPR011993">
    <property type="entry name" value="PH-like_dom_sf"/>
</dbReference>
<dbReference type="GO" id="GO:0046872">
    <property type="term" value="F:metal ion binding"/>
    <property type="evidence" value="ECO:0007669"/>
    <property type="project" value="UniProtKB-KW"/>
</dbReference>
<gene>
    <name evidence="4" type="ORF">ACHAXA_010888</name>
</gene>
<comment type="caution">
    <text evidence="4">The sequence shown here is derived from an EMBL/GenBank/DDBJ whole genome shotgun (WGS) entry which is preliminary data.</text>
</comment>
<keyword evidence="2" id="KW-0862">Zinc</keyword>
<evidence type="ECO:0000313" key="5">
    <source>
        <dbReference type="Proteomes" id="UP001530377"/>
    </source>
</evidence>
<proteinExistence type="predicted"/>
<name>A0ABD3R6F6_9STRA</name>
<evidence type="ECO:0000256" key="1">
    <source>
        <dbReference type="ARBA" id="ARBA00022723"/>
    </source>
</evidence>
<dbReference type="InterPro" id="IPR001849">
    <property type="entry name" value="PH_domain"/>
</dbReference>
<dbReference type="AlphaFoldDB" id="A0ABD3R6F6"/>
<dbReference type="PANTHER" id="PTHR23180:SF413">
    <property type="entry name" value="BAR DOMAIN-CONTAINING PROTEIN"/>
    <property type="match status" value="1"/>
</dbReference>
<dbReference type="SMART" id="SM00233">
    <property type="entry name" value="PH"/>
    <property type="match status" value="3"/>
</dbReference>
<reference evidence="4 5" key="1">
    <citation type="submission" date="2024-10" db="EMBL/GenBank/DDBJ databases">
        <title>Updated reference genomes for cyclostephanoid diatoms.</title>
        <authorList>
            <person name="Roberts W.R."/>
            <person name="Alverson A.J."/>
        </authorList>
    </citation>
    <scope>NUCLEOTIDE SEQUENCE [LARGE SCALE GENOMIC DNA]</scope>
    <source>
        <strain evidence="4 5">AJA228-03</strain>
    </source>
</reference>
<dbReference type="PANTHER" id="PTHR23180">
    <property type="entry name" value="CENTAURIN/ARF"/>
    <property type="match status" value="1"/>
</dbReference>
<sequence>MQAKSNMLAKTGVSKAGYLLKKRSPSSKNNQWTSCFIVLNDHCLSYCSKSHNFERPDGNLLLTSGTRVYQLDGDVALIRIETGFEVTLLKGKAELEMKEWTRAIHSNVGRLAELPRGQVRVKSKGRVREYFLMLHRIEIKTGVKGDQNLTIMVNNEVEHKHWCYALDIAVARLKKDATKTIVPPPHYPVHSGYLLCMDMCMKWKRKYVVLTEDSLFINEDRRVGFGTPPLRYPLPFQICHVVTLGSIHVHLPILNLPLAHTSPTGHRNKQVPNGMIFKTYLKEHSFELVLFSDSLHLSARDDSARDEWIFVLQKNLPRTNYDHSDPLQVACLQKEVEVFETQFHSESSPGILLERRGNWAIAALVSESLSRKVCRGSLLARIAGEPAIMMGFDKVVKALSNWTSPLQLTFYLSPRKMGWLNLFVKERGGRRFIGGKHSSAVLWEKVYATLSSGVMTLFTVKRDGKSTKRHFGLYGSAIGIIDSNLVDGNQNCFRVLDGVESVILQAESQEGQMEWSTEIAHSISMENGGGILLDKEKRAMARDGYRLDSFGFPTSGNDSVTSSTFRGVFLTDGHTPSIVFAKPLQELHLGPTESCEITRLESITERRRVTDATEKVGTTVRKFIADNEKRMSISSAKTLPIQALRTEASPWLAIDPLSSASSGSDIFDMVSDFDENTQLNSEDFTKLVNFTKEASITKK</sequence>